<dbReference type="InterPro" id="IPR044048">
    <property type="entry name" value="Big_12"/>
</dbReference>
<dbReference type="GO" id="GO:0005509">
    <property type="term" value="F:calcium ion binding"/>
    <property type="evidence" value="ECO:0007669"/>
    <property type="project" value="InterPro"/>
</dbReference>
<evidence type="ECO:0000256" key="1">
    <source>
        <dbReference type="ARBA" id="ARBA00022837"/>
    </source>
</evidence>
<feature type="domain" description="Bacterial Ig-like" evidence="4">
    <location>
        <begin position="876"/>
        <end position="968"/>
    </location>
</feature>
<feature type="domain" description="Bacterial Ig-like" evidence="3">
    <location>
        <begin position="707"/>
        <end position="774"/>
    </location>
</feature>
<feature type="domain" description="Bacterial Ig-like" evidence="3">
    <location>
        <begin position="485"/>
        <end position="574"/>
    </location>
</feature>
<feature type="domain" description="Bacterial Ig-like" evidence="4">
    <location>
        <begin position="1260"/>
        <end position="1352"/>
    </location>
</feature>
<dbReference type="InterPro" id="IPR013320">
    <property type="entry name" value="ConA-like_dom_sf"/>
</dbReference>
<feature type="domain" description="Bacterial Ig-like" evidence="4">
    <location>
        <begin position="1356"/>
        <end position="1448"/>
    </location>
</feature>
<dbReference type="SUPFAM" id="SSF51120">
    <property type="entry name" value="beta-Roll"/>
    <property type="match status" value="1"/>
</dbReference>
<feature type="region of interest" description="Disordered" evidence="2">
    <location>
        <begin position="90"/>
        <end position="132"/>
    </location>
</feature>
<dbReference type="PANTHER" id="PTHR34677:SF3">
    <property type="entry name" value="BACTERIAL IG-LIKE DOMAIN-CONTAINING PROTEIN"/>
    <property type="match status" value="1"/>
</dbReference>
<accession>A0A1X7APM5</accession>
<organism evidence="5 6">
    <name type="scientific">Parendozoicomonas haliclonae</name>
    <dbReference type="NCBI Taxonomy" id="1960125"/>
    <lineage>
        <taxon>Bacteria</taxon>
        <taxon>Pseudomonadati</taxon>
        <taxon>Pseudomonadota</taxon>
        <taxon>Gammaproteobacteria</taxon>
        <taxon>Oceanospirillales</taxon>
        <taxon>Endozoicomonadaceae</taxon>
        <taxon>Parendozoicomonas</taxon>
    </lineage>
</organism>
<evidence type="ECO:0000313" key="5">
    <source>
        <dbReference type="EMBL" id="SMA50039.1"/>
    </source>
</evidence>
<feature type="domain" description="Bacterial Ig-like" evidence="4">
    <location>
        <begin position="781"/>
        <end position="872"/>
    </location>
</feature>
<dbReference type="Gene3D" id="2.60.40.10">
    <property type="entry name" value="Immunoglobulins"/>
    <property type="match status" value="6"/>
</dbReference>
<dbReference type="InterPro" id="IPR001343">
    <property type="entry name" value="Hemolysn_Ca-bd"/>
</dbReference>
<dbReference type="InterPro" id="IPR044016">
    <property type="entry name" value="Big_13"/>
</dbReference>
<dbReference type="NCBIfam" id="NF033510">
    <property type="entry name" value="Ca_tandemer"/>
    <property type="match status" value="5"/>
</dbReference>
<dbReference type="InterPro" id="IPR011049">
    <property type="entry name" value="Serralysin-like_metalloprot_C"/>
</dbReference>
<dbReference type="PROSITE" id="PS00018">
    <property type="entry name" value="EF_HAND_1"/>
    <property type="match status" value="1"/>
</dbReference>
<dbReference type="Proteomes" id="UP000196573">
    <property type="component" value="Unassembled WGS sequence"/>
</dbReference>
<dbReference type="RefSeq" id="WP_087112480.1">
    <property type="nucleotide sequence ID" value="NZ_FWPT01000010.1"/>
</dbReference>
<reference evidence="5 6" key="1">
    <citation type="submission" date="2017-03" db="EMBL/GenBank/DDBJ databases">
        <authorList>
            <person name="Afonso C.L."/>
            <person name="Miller P.J."/>
            <person name="Scott M.A."/>
            <person name="Spackman E."/>
            <person name="Goraichik I."/>
            <person name="Dimitrov K.M."/>
            <person name="Suarez D.L."/>
            <person name="Swayne D.E."/>
        </authorList>
    </citation>
    <scope>NUCLEOTIDE SEQUENCE [LARGE SCALE GENOMIC DNA]</scope>
    <source>
        <strain evidence="5">SB41UT1</strain>
    </source>
</reference>
<proteinExistence type="predicted"/>
<evidence type="ECO:0000259" key="4">
    <source>
        <dbReference type="Pfam" id="PF19078"/>
    </source>
</evidence>
<gene>
    <name evidence="5" type="primary">cya</name>
    <name evidence="5" type="ORF">EHSB41UT_03830</name>
</gene>
<protein>
    <submittedName>
        <fullName evidence="5">Bifunctional hemolysin/adenylate cyclase</fullName>
    </submittedName>
</protein>
<dbReference type="SUPFAM" id="SSF49899">
    <property type="entry name" value="Concanavalin A-like lectins/glucanases"/>
    <property type="match status" value="1"/>
</dbReference>
<feature type="region of interest" description="Disordered" evidence="2">
    <location>
        <begin position="2072"/>
        <end position="2095"/>
    </location>
</feature>
<feature type="region of interest" description="Disordered" evidence="2">
    <location>
        <begin position="1"/>
        <end position="32"/>
    </location>
</feature>
<dbReference type="PRINTS" id="PR00313">
    <property type="entry name" value="CABNDNGRPT"/>
</dbReference>
<evidence type="ECO:0000259" key="3">
    <source>
        <dbReference type="Pfam" id="PF19077"/>
    </source>
</evidence>
<keyword evidence="6" id="KW-1185">Reference proteome</keyword>
<dbReference type="PANTHER" id="PTHR34677">
    <property type="match status" value="1"/>
</dbReference>
<feature type="domain" description="Bacterial Ig-like" evidence="4">
    <location>
        <begin position="1164"/>
        <end position="1256"/>
    </location>
</feature>
<feature type="domain" description="Bacterial Ig-like" evidence="4">
    <location>
        <begin position="1068"/>
        <end position="1160"/>
    </location>
</feature>
<dbReference type="Pfam" id="PF19077">
    <property type="entry name" value="Big_13"/>
    <property type="match status" value="4"/>
</dbReference>
<evidence type="ECO:0000256" key="2">
    <source>
        <dbReference type="SAM" id="MobiDB-lite"/>
    </source>
</evidence>
<dbReference type="Pfam" id="PF00353">
    <property type="entry name" value="HemolysinCabind"/>
    <property type="match status" value="2"/>
</dbReference>
<evidence type="ECO:0000313" key="6">
    <source>
        <dbReference type="Proteomes" id="UP000196573"/>
    </source>
</evidence>
<dbReference type="Pfam" id="PF19078">
    <property type="entry name" value="Big_12"/>
    <property type="match status" value="7"/>
</dbReference>
<feature type="region of interest" description="Disordered" evidence="2">
    <location>
        <begin position="1457"/>
        <end position="1482"/>
    </location>
</feature>
<feature type="domain" description="Bacterial Ig-like" evidence="3">
    <location>
        <begin position="276"/>
        <end position="367"/>
    </location>
</feature>
<sequence>MDTKVASLIGQATIESPNGNKQPLGNGDVARPGDIIVAGDNSSVRIEFASGQIVELAANEQFVIPDDGGAVEAGANPALDIEAIQLAVKEASDNDAAGEQSSENGAGDVVPEELPPPAAGISPAAPLQNTGFSGQEISALSGLRGNPEAGFATGTQQADEQEVVGLQAIPSGGIPFVDTVPPASPVVTLVSDSGNSGSDRLTNSGFLSVSGVEEGATVEYSTDGTNWTTTFSPVEGDNTVFVRQTDTAGNTSESTSLSFTLDTTADADNNFGITVAASDKVTNAEEAADVTLTLSGVDTDAASVEVTFIDQNGNTVTAEATQQPDGSWTVSDTDLSDLVDGDVTVSAEVTDDAGNTKTVTDTLDLDTTADSDNNFGLNVVASDKVTNAAEAPDVSLTLNGVDADAERVDVTFTDKDGNTVTAEATRQPDGSWTVSDTDLSDLVDGDVTVSAEVTDDAGNTKTVTDTLDLDTTADSDNNFGLNVVASDKVTNAAEAPDVSLTLNGVDEDAERVDVTFTDKDGNTVTTEATLQDGSWTVSDTDLSDLVDGDVTVSAEVTDDAGNTKTVTDTLDLDTTADSDNNFGVTVAASDKITNAAEAPNVSLTLNGVDEDAVTVKVTFTDKDGKTVTTDATQLPNGSWTVPDADLSGLVDGDVTISAEVTDDADNTKTVTDTLDLDTTADSDNNFGIRVVGSDKTINAKEALSVGLTLGGVDEDVATVNVTFTDKDGNKVTAEATKQSDGSWVSDSDLSVLVDGNVSISAEVTDEAGNTKLTSDNVTLATGKPTVEISAVDTRLSAGESTTITFEFSEDVADFVEGDVTVAGGSLSNFTKVDGNTWTATFTQEGTDAPRVTIADDSYTDLAGNDGSGDSLDLTADITAPTVEIRAVDTHLSAGESTTITFEFSEDVADFVEGDVTVAGGSLSNFIKVDGNTWTATFTQEGTDAPRVTIADDSYTDLAGNDGSGDSLDLTADITAPTVEISAVDTRLSAGESTTITFEFSEDVADFVEGDVTVAGGSLSNFIKVDGKTWTATFTQEGTDAPRVTIADDSYTDLAGNDGSGDSLDLTADITAPTVEISAVDTRLSAGESTTITFEFSEDVADFVEGDVTVAGGSLSNFIKVDGKTWTATFTQEGTDAPRVTIADDSYTDLAGNDGSGDSLDLTADITAPTVEISAVDTSLSAGESTTITFEFSEDVADFVEGDVTVAGGSLSNFIKVDGKTWTATFTQEGTDAPRVTIADDSYTDLAGNDGSGDSLDLTADITAPTVEIRAVDTHLSAGESTTITFEFSEDVADFVEVDVTVAGGSLSNFTKVDGNTWTATFTQEGTDAPRVTIADDSYTDLAGNDGSGDSLDLTADITAPTVEISAVDTSLSAGESTTITFQFSEEVRGFTVADVAVKGGRLSNFTKVDGDTWTATFTQEGADTPTISVSKQSGQVYTDVVGNQGGSNELTLTFDNTNTAPETSNGLIEGTENGLEGSNLSGGAGSLLTTATDSETANSSLTIGAVNGLAGNVGNAITVPLTYTDAEGRTQIVNVQLTVNADGSYTIDQKSLDALPEGAVASGSVSYQVTDGSALSQPATIAIEITGNNDAPVINVQNDEISYVVNSGAQSLTPAVDISDIDSRYIDSVTIEITGNYNSGDEIAFSGDDPEGMTLSEGPSGTFVLSADVSNTITKEMFEAALAALVFTTTDTNYDSNDRTLTWTVNDGGSENATASDASTIVMNGVAITGISEDTAIPDDFRTSDLDDLEISGTVNLGAGDKLQINLGDGNWIDIPVGNISDGQWTYVDKTGHSDGSSVDYQVRIVDSADAVKATDSQTVNFDNSKPTLDLDKDEEGTSYQANFVEVDNKADSPRVSLADTDLEIGGSATLSEVVITLTNAKRGDLLEVGTLPDGITAEIKDNVVILKGFSTIDEYRDAIGAVTFTNLRDDVSTDDRVFEVVLNDGANKSDPAYTTITVTPFDDGIGVILDASDGLNTGSQLTAVITDPDGQPATADDVSYLWEVSTDGLNWTTVSGATGQQYTIPDDAAEGSLYRVTVEYTDGQGFDGQISTYDTTGWPTLSAKPIEQWSFDEGEGNSTSNEYENKPGNLDSLDSDPIPGWVAGQSGAEDDSALDFSTGKGVVRIDPETTAQLSSGTTTTLSYWIKTTATGNDSGNTTTKNWNNPSVLGTENFGGGDDIQWGVLDSNGKVGLGIANETGVVSDTAINDDQWHHVVVTREVVSDEDATVEVPAGSSRVKVYIDGVLDAEGVILASSQMEDGYIASDQLAGIGITFGWENGVEATDGHRYLDAQLDDIQIYDKVLTDAEAASIYASQKTAGYNFVELDGESILLNIAASTDDSDKSNIKLELTGLAQGTEITAEGLSSPLVVGADGRVDISSLTSAQLARLSVTLPAGEADSFVFNVIATSEDGVYRTSKQFVATGVDNVIVEDASDTHNGSNTDRDFVRGHDGDDTINGNGGNDLLFGDAGADAVNGGLGSDILFGGTDNDSLNGGFGQDELWGESGSDTLSGGSGQDTFVFSADDLLVSQTVQLDTITDFELGNADVTGSNADILDLSKLIALQGSEELSVDTLLDNGFTVKTVGDGSTDTVLLFQDNNPATQDLEIVLENVAWTDLNDNDVVSPEEVLKQLIDNGQIII</sequence>
<feature type="domain" description="Bacterial Ig-like" evidence="3">
    <location>
        <begin position="381"/>
        <end position="471"/>
    </location>
</feature>
<dbReference type="InterPro" id="IPR018247">
    <property type="entry name" value="EF_Hand_1_Ca_BS"/>
</dbReference>
<dbReference type="InterPro" id="IPR013783">
    <property type="entry name" value="Ig-like_fold"/>
</dbReference>
<dbReference type="EMBL" id="FWPT01000010">
    <property type="protein sequence ID" value="SMA50039.1"/>
    <property type="molecule type" value="Genomic_DNA"/>
</dbReference>
<feature type="compositionally biased region" description="Polar residues" evidence="2">
    <location>
        <begin position="1457"/>
        <end position="1466"/>
    </location>
</feature>
<feature type="compositionally biased region" description="Polar residues" evidence="2">
    <location>
        <begin position="13"/>
        <end position="23"/>
    </location>
</feature>
<dbReference type="Gene3D" id="2.60.120.200">
    <property type="match status" value="1"/>
</dbReference>
<feature type="domain" description="Bacterial Ig-like" evidence="4">
    <location>
        <begin position="972"/>
        <end position="1064"/>
    </location>
</feature>
<keyword evidence="1" id="KW-0106">Calcium</keyword>
<name>A0A1X7APM5_9GAMM</name>